<evidence type="ECO:0000313" key="2">
    <source>
        <dbReference type="Proteomes" id="UP000479190"/>
    </source>
</evidence>
<organism evidence="1 2">
    <name type="scientific">Trichogramma brassicae</name>
    <dbReference type="NCBI Taxonomy" id="86971"/>
    <lineage>
        <taxon>Eukaryota</taxon>
        <taxon>Metazoa</taxon>
        <taxon>Ecdysozoa</taxon>
        <taxon>Arthropoda</taxon>
        <taxon>Hexapoda</taxon>
        <taxon>Insecta</taxon>
        <taxon>Pterygota</taxon>
        <taxon>Neoptera</taxon>
        <taxon>Endopterygota</taxon>
        <taxon>Hymenoptera</taxon>
        <taxon>Apocrita</taxon>
        <taxon>Proctotrupomorpha</taxon>
        <taxon>Chalcidoidea</taxon>
        <taxon>Trichogrammatidae</taxon>
        <taxon>Trichogramma</taxon>
    </lineage>
</organism>
<gene>
    <name evidence="1" type="ORF">TBRA_LOCUS16259</name>
</gene>
<protein>
    <submittedName>
        <fullName evidence="1">Uncharacterized protein</fullName>
    </submittedName>
</protein>
<dbReference type="AlphaFoldDB" id="A0A6H5JAR0"/>
<keyword evidence="2" id="KW-1185">Reference proteome</keyword>
<proteinExistence type="predicted"/>
<dbReference type="Proteomes" id="UP000479190">
    <property type="component" value="Unassembled WGS sequence"/>
</dbReference>
<sequence length="118" mass="13140">MHRLLFVPSKSVRDLVLFALRSWRHLRPASPPCDGLTIANKLFDALIKLTSSKDEGLRRRGSSPRLEMGQHPLLICFALPATLRLAGSRRRHHVQAASSFQRGPTVMILIGETSSSTE</sequence>
<accession>A0A6H5JAR0</accession>
<dbReference type="EMBL" id="CADCXV010001480">
    <property type="protein sequence ID" value="CAB0044671.1"/>
    <property type="molecule type" value="Genomic_DNA"/>
</dbReference>
<name>A0A6H5JAR0_9HYME</name>
<reference evidence="1 2" key="1">
    <citation type="submission" date="2020-02" db="EMBL/GenBank/DDBJ databases">
        <authorList>
            <person name="Ferguson B K."/>
        </authorList>
    </citation>
    <scope>NUCLEOTIDE SEQUENCE [LARGE SCALE GENOMIC DNA]</scope>
</reference>
<feature type="non-terminal residue" evidence="1">
    <location>
        <position position="118"/>
    </location>
</feature>
<evidence type="ECO:0000313" key="1">
    <source>
        <dbReference type="EMBL" id="CAB0044671.1"/>
    </source>
</evidence>